<dbReference type="Gene3D" id="3.60.120.10">
    <property type="entry name" value="Anthranilate synthase"/>
    <property type="match status" value="1"/>
</dbReference>
<dbReference type="GO" id="GO:0046820">
    <property type="term" value="F:4-amino-4-deoxychorismate synthase activity"/>
    <property type="evidence" value="ECO:0007669"/>
    <property type="project" value="UniProtKB-EC"/>
</dbReference>
<gene>
    <name evidence="4" type="primary">pabB</name>
    <name evidence="4" type="ORF">LzC2_07410</name>
</gene>
<dbReference type="Pfam" id="PF00425">
    <property type="entry name" value="Chorismate_bind"/>
    <property type="match status" value="1"/>
</dbReference>
<reference evidence="4 5" key="1">
    <citation type="journal article" date="2020" name="Syst. Appl. Microbiol.">
        <title>Alienimonas chondri sp. nov., a novel planctomycete isolated from the biofilm of the red alga Chondrus crispus.</title>
        <authorList>
            <person name="Vitorino I."/>
            <person name="Albuquerque L."/>
            <person name="Wiegand S."/>
            <person name="Kallscheuer N."/>
            <person name="da Costa M.S."/>
            <person name="Lobo-da-Cunha A."/>
            <person name="Jogler C."/>
            <person name="Lage O.M."/>
        </authorList>
    </citation>
    <scope>NUCLEOTIDE SEQUENCE [LARGE SCALE GENOMIC DNA]</scope>
    <source>
        <strain evidence="4 5">LzC2</strain>
    </source>
</reference>
<proteinExistence type="predicted"/>
<evidence type="ECO:0000313" key="4">
    <source>
        <dbReference type="EMBL" id="NNJ24682.1"/>
    </source>
</evidence>
<dbReference type="InterPro" id="IPR015890">
    <property type="entry name" value="Chorismate_C"/>
</dbReference>
<feature type="domain" description="Anthranilate synthase component I N-terminal" evidence="3">
    <location>
        <begin position="16"/>
        <end position="133"/>
    </location>
</feature>
<dbReference type="RefSeq" id="WP_171183894.1">
    <property type="nucleotide sequence ID" value="NZ_WTPX01000014.1"/>
</dbReference>
<keyword evidence="4" id="KW-0032">Aminotransferase</keyword>
<dbReference type="InterPro" id="IPR005801">
    <property type="entry name" value="ADC_synthase"/>
</dbReference>
<dbReference type="Pfam" id="PF04715">
    <property type="entry name" value="Anth_synt_I_N"/>
    <property type="match status" value="1"/>
</dbReference>
<dbReference type="PANTHER" id="PTHR11236:SF50">
    <property type="entry name" value="AMINODEOXYCHORISMATE SYNTHASE COMPONENT 1"/>
    <property type="match status" value="1"/>
</dbReference>
<keyword evidence="4" id="KW-0808">Transferase</keyword>
<dbReference type="Proteomes" id="UP000609651">
    <property type="component" value="Unassembled WGS sequence"/>
</dbReference>
<keyword evidence="5" id="KW-1185">Reference proteome</keyword>
<comment type="caution">
    <text evidence="4">The sequence shown here is derived from an EMBL/GenBank/DDBJ whole genome shotgun (WGS) entry which is preliminary data.</text>
</comment>
<dbReference type="PRINTS" id="PR00095">
    <property type="entry name" value="ANTSNTHASEI"/>
</dbReference>
<evidence type="ECO:0000259" key="2">
    <source>
        <dbReference type="Pfam" id="PF00425"/>
    </source>
</evidence>
<name>A0ABX1V9W9_9PLAN</name>
<dbReference type="PANTHER" id="PTHR11236">
    <property type="entry name" value="AMINOBENZOATE/ANTHRANILATE SYNTHASE"/>
    <property type="match status" value="1"/>
</dbReference>
<evidence type="ECO:0000313" key="5">
    <source>
        <dbReference type="Proteomes" id="UP000609651"/>
    </source>
</evidence>
<feature type="domain" description="Chorismate-utilising enzyme C-terminal" evidence="2">
    <location>
        <begin position="200"/>
        <end position="475"/>
    </location>
</feature>
<feature type="region of interest" description="Disordered" evidence="1">
    <location>
        <begin position="167"/>
        <end position="193"/>
    </location>
</feature>
<evidence type="ECO:0000259" key="3">
    <source>
        <dbReference type="Pfam" id="PF04715"/>
    </source>
</evidence>
<accession>A0ABX1V9W9</accession>
<organism evidence="4 5">
    <name type="scientific">Alienimonas chondri</name>
    <dbReference type="NCBI Taxonomy" id="2681879"/>
    <lineage>
        <taxon>Bacteria</taxon>
        <taxon>Pseudomonadati</taxon>
        <taxon>Planctomycetota</taxon>
        <taxon>Planctomycetia</taxon>
        <taxon>Planctomycetales</taxon>
        <taxon>Planctomycetaceae</taxon>
        <taxon>Alienimonas</taxon>
    </lineage>
</organism>
<protein>
    <submittedName>
        <fullName evidence="4">Aminodeoxychorismate synthase component 1</fullName>
        <ecNumber evidence="4">2.6.1.85</ecNumber>
    </submittedName>
</protein>
<dbReference type="SUPFAM" id="SSF56322">
    <property type="entry name" value="ADC synthase"/>
    <property type="match status" value="1"/>
</dbReference>
<evidence type="ECO:0000256" key="1">
    <source>
        <dbReference type="SAM" id="MobiDB-lite"/>
    </source>
</evidence>
<dbReference type="InterPro" id="IPR006805">
    <property type="entry name" value="Anth_synth_I_N"/>
</dbReference>
<dbReference type="InterPro" id="IPR019999">
    <property type="entry name" value="Anth_synth_I-like"/>
</dbReference>
<dbReference type="EC" id="2.6.1.85" evidence="4"/>
<dbReference type="EMBL" id="WTPX01000014">
    <property type="protein sequence ID" value="NNJ24682.1"/>
    <property type="molecule type" value="Genomic_DNA"/>
</dbReference>
<sequence>MKAPLVQELTPPPTVPTALRQVADAAPVLLESVSRPGRLGRYSFLTADATDLPLGTGDEPFAPLRSLLDRNKAPAIAGLPPFQGGAVGLLGYEFGGHFERLPAPEAGEVWREIGIPPVASVLLADWLIAWDHDIGRAWAISTGITRNEAPSATRAQQRLDGALARLARPPQPAPEARRSSPWPASVGPEIAPGVRSPFTRAEYEAAVAETVELICAGDIFQANLSQPLLTTFDGSAVDLYERVRQANPAPFAGLFPLGGGGEGDDGGEGGDGGFDVVSASPERFLSVAVNPETGAAEVEARPIKGTRRRKASPTLDLWVGDELRQSGKDRAENVMIVDLLRNDLSRVCAPGSVRAPALCELERYETVAHLVSEVRGTLRPDEDRWSLLAAAFPCGSITGAPKVRAMEIIHDLEPAARGPYCGSLFWAGRDGSLDANVLIRTVTRHRATGRCVVPVGGGITARSDPAAEYEETLHKAAATLRAFDASSEPLS</sequence>